<dbReference type="STRING" id="360412.LARV_03749"/>
<organism evidence="2">
    <name type="scientific">Longilinea arvoryzae</name>
    <dbReference type="NCBI Taxonomy" id="360412"/>
    <lineage>
        <taxon>Bacteria</taxon>
        <taxon>Bacillati</taxon>
        <taxon>Chloroflexota</taxon>
        <taxon>Anaerolineae</taxon>
        <taxon>Anaerolineales</taxon>
        <taxon>Anaerolineaceae</taxon>
        <taxon>Longilinea</taxon>
    </lineage>
</organism>
<dbReference type="OrthoDB" id="252464at2"/>
<dbReference type="EMBL" id="DF967973">
    <property type="protein sequence ID" value="GAP15954.1"/>
    <property type="molecule type" value="Genomic_DNA"/>
</dbReference>
<dbReference type="RefSeq" id="WP_075075352.1">
    <property type="nucleotide sequence ID" value="NZ_DF967973.1"/>
</dbReference>
<evidence type="ECO:0000313" key="3">
    <source>
        <dbReference type="Proteomes" id="UP000055060"/>
    </source>
</evidence>
<dbReference type="Pfam" id="PF12697">
    <property type="entry name" value="Abhydrolase_6"/>
    <property type="match status" value="1"/>
</dbReference>
<dbReference type="AlphaFoldDB" id="A0A0K8MXH9"/>
<proteinExistence type="predicted"/>
<dbReference type="InterPro" id="IPR050228">
    <property type="entry name" value="Carboxylesterase_BioH"/>
</dbReference>
<reference evidence="2" key="1">
    <citation type="submission" date="2015-07" db="EMBL/GenBank/DDBJ databases">
        <title>Draft Genome Sequences of Anaerolinea thermolimosa IMO-1, Bellilinea caldifistulae GOMI-1, Leptolinea tardivitalis YMTK-2, Levilinea saccharolytica KIBI-1,Longilinea arvoryzae KOME-1, Previously Described as Members of the Anaerolineaceae (Chloroflexi).</title>
        <authorList>
            <person name="Sekiguchi Y."/>
            <person name="Ohashi A."/>
            <person name="Matsuura N."/>
            <person name="Tourlousse M.D."/>
        </authorList>
    </citation>
    <scope>NUCLEOTIDE SEQUENCE [LARGE SCALE GENOMIC DNA]</scope>
    <source>
        <strain evidence="2">KOME-1</strain>
    </source>
</reference>
<dbReference type="GO" id="GO:0016787">
    <property type="term" value="F:hydrolase activity"/>
    <property type="evidence" value="ECO:0007669"/>
    <property type="project" value="UniProtKB-KW"/>
</dbReference>
<name>A0A0K8MXH9_9CHLR</name>
<dbReference type="SUPFAM" id="SSF53474">
    <property type="entry name" value="alpha/beta-Hydrolases"/>
    <property type="match status" value="1"/>
</dbReference>
<evidence type="ECO:0000313" key="2">
    <source>
        <dbReference type="EMBL" id="GAP15954.1"/>
    </source>
</evidence>
<gene>
    <name evidence="2" type="ORF">LARV_03749</name>
</gene>
<dbReference type="Gene3D" id="3.40.50.1820">
    <property type="entry name" value="alpha/beta hydrolase"/>
    <property type="match status" value="1"/>
</dbReference>
<dbReference type="InterPro" id="IPR000073">
    <property type="entry name" value="AB_hydrolase_1"/>
</dbReference>
<accession>A0A0K8MXH9</accession>
<protein>
    <submittedName>
        <fullName evidence="2">Predicted hydrolase</fullName>
    </submittedName>
</protein>
<feature type="domain" description="AB hydrolase-1" evidence="1">
    <location>
        <begin position="22"/>
        <end position="239"/>
    </location>
</feature>
<keyword evidence="3" id="KW-1185">Reference proteome</keyword>
<dbReference type="InterPro" id="IPR029058">
    <property type="entry name" value="AB_hydrolase_fold"/>
</dbReference>
<sequence length="249" mass="27014">MPSFIAQNHRIFYREQGSGPLLILLHGNTASSVYHQGELEHFAARGCHAVAFDFWGCGQSDRLAGWTTDWWAQGGRDALALAAHLGGERPILIGTSGGGVAALLAALEAPEAVRAVIADSSTDAQRPEDLRAEVASRRRCLPGQVDFWSRAHGPDWKDVVEEDNRLLLRLADEGGRFFRQDLGGIRCPVLFTASLTDDLIPDAGGAALRMARQIPGSHVFLANGGSHPLMWTRPVEFRAAADIFLARVL</sequence>
<dbReference type="PANTHER" id="PTHR43194:SF2">
    <property type="entry name" value="PEROXISOMAL MEMBRANE PROTEIN LPX1"/>
    <property type="match status" value="1"/>
</dbReference>
<dbReference type="Proteomes" id="UP000055060">
    <property type="component" value="Unassembled WGS sequence"/>
</dbReference>
<dbReference type="PANTHER" id="PTHR43194">
    <property type="entry name" value="HYDROLASE ALPHA/BETA FOLD FAMILY"/>
    <property type="match status" value="1"/>
</dbReference>
<evidence type="ECO:0000259" key="1">
    <source>
        <dbReference type="Pfam" id="PF12697"/>
    </source>
</evidence>
<keyword evidence="2" id="KW-0378">Hydrolase</keyword>